<dbReference type="PANTHER" id="PTHR45625:SF3">
    <property type="entry name" value="PEPTIDYL-PROLYL CIS-TRANS ISOMERASE B-RELATED"/>
    <property type="match status" value="1"/>
</dbReference>
<sequence length="273" mass="29576">MVTKEQRRRQLARRKQERREQRQAVARRRRRLRNGVVAGVLVLALGGSAVAVAAGVFEGEPQGQPEDVAQTPPPDPCEEPAEGEPNGKQWEKEPEMSVDTDASYTMRLATTCGDIEIALDAAQAPRTVNSFNFLAGEGYFDHTRCHRLVDQGIFVLQCGDPAGTGQGGPGYTIPDENLEDPKVEDGVYPAGTVAMANTYNAQTDEGRDSGGSQFFLVYQDSELPPHYTPFGKITEGMDVLEKIADAGSTVDPQIQATVPNATVVIDEATVRES</sequence>
<proteinExistence type="predicted"/>
<dbReference type="Pfam" id="PF00160">
    <property type="entry name" value="Pro_isomerase"/>
    <property type="match status" value="1"/>
</dbReference>
<dbReference type="GO" id="GO:0003755">
    <property type="term" value="F:peptidyl-prolyl cis-trans isomerase activity"/>
    <property type="evidence" value="ECO:0007669"/>
    <property type="project" value="InterPro"/>
</dbReference>
<comment type="function">
    <text evidence="1">PPIases accelerate the folding of proteins. It catalyzes the cis-trans isomerization of proline imidic peptide bonds in oligopeptides.</text>
</comment>
<keyword evidence="4" id="KW-0413">Isomerase</keyword>
<dbReference type="Proteomes" id="UP000632289">
    <property type="component" value="Unassembled WGS sequence"/>
</dbReference>
<feature type="compositionally biased region" description="Basic residues" evidence="2">
    <location>
        <begin position="1"/>
        <end position="16"/>
    </location>
</feature>
<evidence type="ECO:0000256" key="2">
    <source>
        <dbReference type="SAM" id="MobiDB-lite"/>
    </source>
</evidence>
<evidence type="ECO:0000313" key="4">
    <source>
        <dbReference type="EMBL" id="MBD3931665.1"/>
    </source>
</evidence>
<feature type="region of interest" description="Disordered" evidence="2">
    <location>
        <begin position="60"/>
        <end position="96"/>
    </location>
</feature>
<dbReference type="SUPFAM" id="SSF50891">
    <property type="entry name" value="Cyclophilin-like"/>
    <property type="match status" value="1"/>
</dbReference>
<evidence type="ECO:0000256" key="1">
    <source>
        <dbReference type="ARBA" id="ARBA00002388"/>
    </source>
</evidence>
<feature type="domain" description="PPIase cyclophilin-type" evidence="3">
    <location>
        <begin position="113"/>
        <end position="270"/>
    </location>
</feature>
<reference evidence="4" key="1">
    <citation type="submission" date="2020-09" db="EMBL/GenBank/DDBJ databases">
        <title>Secondary metabolite and genome analysis of marine Streptomyces chumphonensis KK1-2T.</title>
        <authorList>
            <person name="Phongsopitanun W."/>
            <person name="Kanchanasin P."/>
            <person name="Pittayakhajonwut P."/>
            <person name="Suwanborirux K."/>
            <person name="Tanasupawat S."/>
        </authorList>
    </citation>
    <scope>NUCLEOTIDE SEQUENCE</scope>
    <source>
        <strain evidence="4">KK1-2</strain>
    </source>
</reference>
<evidence type="ECO:0000313" key="5">
    <source>
        <dbReference type="Proteomes" id="UP000632289"/>
    </source>
</evidence>
<keyword evidence="5" id="KW-1185">Reference proteome</keyword>
<dbReference type="EMBL" id="JACXYU010000003">
    <property type="protein sequence ID" value="MBD3931665.1"/>
    <property type="molecule type" value="Genomic_DNA"/>
</dbReference>
<dbReference type="InterPro" id="IPR044666">
    <property type="entry name" value="Cyclophilin_A-like"/>
</dbReference>
<dbReference type="Gene3D" id="2.40.100.10">
    <property type="entry name" value="Cyclophilin-like"/>
    <property type="match status" value="1"/>
</dbReference>
<name>A0A927IC94_9ACTN</name>
<gene>
    <name evidence="4" type="ORF">IF129_08845</name>
</gene>
<dbReference type="AlphaFoldDB" id="A0A927IC94"/>
<comment type="caution">
    <text evidence="4">The sequence shown here is derived from an EMBL/GenBank/DDBJ whole genome shotgun (WGS) entry which is preliminary data.</text>
</comment>
<dbReference type="PROSITE" id="PS50072">
    <property type="entry name" value="CSA_PPIASE_2"/>
    <property type="match status" value="1"/>
</dbReference>
<organism evidence="4 5">
    <name type="scientific">Streptomyces chumphonensis</name>
    <dbReference type="NCBI Taxonomy" id="1214925"/>
    <lineage>
        <taxon>Bacteria</taxon>
        <taxon>Bacillati</taxon>
        <taxon>Actinomycetota</taxon>
        <taxon>Actinomycetes</taxon>
        <taxon>Kitasatosporales</taxon>
        <taxon>Streptomycetaceae</taxon>
        <taxon>Streptomyces</taxon>
    </lineage>
</organism>
<dbReference type="InterPro" id="IPR029000">
    <property type="entry name" value="Cyclophilin-like_dom_sf"/>
</dbReference>
<dbReference type="InterPro" id="IPR002130">
    <property type="entry name" value="Cyclophilin-type_PPIase_dom"/>
</dbReference>
<dbReference type="CDD" id="cd00317">
    <property type="entry name" value="cyclophilin"/>
    <property type="match status" value="1"/>
</dbReference>
<accession>A0A927IC94</accession>
<dbReference type="RefSeq" id="WP_191208961.1">
    <property type="nucleotide sequence ID" value="NZ_BAABKL010000018.1"/>
</dbReference>
<evidence type="ECO:0000259" key="3">
    <source>
        <dbReference type="PROSITE" id="PS50072"/>
    </source>
</evidence>
<dbReference type="PANTHER" id="PTHR45625">
    <property type="entry name" value="PEPTIDYL-PROLYL CIS-TRANS ISOMERASE-RELATED"/>
    <property type="match status" value="1"/>
</dbReference>
<protein>
    <submittedName>
        <fullName evidence="4">Peptidylprolyl isomerase</fullName>
    </submittedName>
</protein>
<feature type="region of interest" description="Disordered" evidence="2">
    <location>
        <begin position="1"/>
        <end position="27"/>
    </location>
</feature>